<dbReference type="AlphaFoldDB" id="A0A315VY09"/>
<dbReference type="SUPFAM" id="SSF81321">
    <property type="entry name" value="Family A G protein-coupled receptor-like"/>
    <property type="match status" value="1"/>
</dbReference>
<evidence type="ECO:0000313" key="9">
    <source>
        <dbReference type="EMBL" id="PWA28189.1"/>
    </source>
</evidence>
<feature type="transmembrane region" description="Helical" evidence="8">
    <location>
        <begin position="12"/>
        <end position="36"/>
    </location>
</feature>
<feature type="transmembrane region" description="Helical" evidence="8">
    <location>
        <begin position="48"/>
        <end position="68"/>
    </location>
</feature>
<evidence type="ECO:0000256" key="7">
    <source>
        <dbReference type="ARBA" id="ARBA00023224"/>
    </source>
</evidence>
<keyword evidence="10" id="KW-1185">Reference proteome</keyword>
<keyword evidence="7" id="KW-0807">Transducer</keyword>
<dbReference type="InterPro" id="IPR000725">
    <property type="entry name" value="Olfact_rcpt"/>
</dbReference>
<evidence type="ECO:0000256" key="1">
    <source>
        <dbReference type="ARBA" id="ARBA00004141"/>
    </source>
</evidence>
<keyword evidence="6 8" id="KW-0472">Membrane</keyword>
<feature type="non-terminal residue" evidence="9">
    <location>
        <position position="87"/>
    </location>
</feature>
<accession>A0A315VY09</accession>
<dbReference type="GO" id="GO:0004984">
    <property type="term" value="F:olfactory receptor activity"/>
    <property type="evidence" value="ECO:0007669"/>
    <property type="project" value="InterPro"/>
</dbReference>
<evidence type="ECO:0000256" key="3">
    <source>
        <dbReference type="ARBA" id="ARBA00022692"/>
    </source>
</evidence>
<proteinExistence type="predicted"/>
<dbReference type="Proteomes" id="UP000250572">
    <property type="component" value="Unassembled WGS sequence"/>
</dbReference>
<evidence type="ECO:0000256" key="2">
    <source>
        <dbReference type="ARBA" id="ARBA00022606"/>
    </source>
</evidence>
<dbReference type="EMBL" id="NHOQ01000892">
    <property type="protein sequence ID" value="PWA28189.1"/>
    <property type="molecule type" value="Genomic_DNA"/>
</dbReference>
<evidence type="ECO:0000313" key="10">
    <source>
        <dbReference type="Proteomes" id="UP000250572"/>
    </source>
</evidence>
<sequence>MLRSSKTHVKALHTCITHAMVITVSLALALIALLSYRIKNELPPAVRVFFSTMYLLFPSCFNPIIYGIRTTEIRQHMQKTLTHWKRF</sequence>
<evidence type="ECO:0000256" key="6">
    <source>
        <dbReference type="ARBA" id="ARBA00023136"/>
    </source>
</evidence>
<dbReference type="GO" id="GO:0005886">
    <property type="term" value="C:plasma membrane"/>
    <property type="evidence" value="ECO:0007669"/>
    <property type="project" value="TreeGrafter"/>
</dbReference>
<evidence type="ECO:0000256" key="5">
    <source>
        <dbReference type="ARBA" id="ARBA00022989"/>
    </source>
</evidence>
<protein>
    <recommendedName>
        <fullName evidence="11">G-protein coupled receptors family 1 profile domain-containing protein</fullName>
    </recommendedName>
</protein>
<organism evidence="9 10">
    <name type="scientific">Gambusia affinis</name>
    <name type="common">Western mosquitofish</name>
    <name type="synonym">Heterandria affinis</name>
    <dbReference type="NCBI Taxonomy" id="33528"/>
    <lineage>
        <taxon>Eukaryota</taxon>
        <taxon>Metazoa</taxon>
        <taxon>Chordata</taxon>
        <taxon>Craniata</taxon>
        <taxon>Vertebrata</taxon>
        <taxon>Euteleostomi</taxon>
        <taxon>Actinopterygii</taxon>
        <taxon>Neopterygii</taxon>
        <taxon>Teleostei</taxon>
        <taxon>Neoteleostei</taxon>
        <taxon>Acanthomorphata</taxon>
        <taxon>Ovalentaria</taxon>
        <taxon>Atherinomorphae</taxon>
        <taxon>Cyprinodontiformes</taxon>
        <taxon>Poeciliidae</taxon>
        <taxon>Poeciliinae</taxon>
        <taxon>Gambusia</taxon>
    </lineage>
</organism>
<gene>
    <name evidence="9" type="ORF">CCH79_00021049</name>
</gene>
<keyword evidence="4" id="KW-0552">Olfaction</keyword>
<comment type="caution">
    <text evidence="9">The sequence shown here is derived from an EMBL/GenBank/DDBJ whole genome shotgun (WGS) entry which is preliminary data.</text>
</comment>
<dbReference type="Pfam" id="PF13853">
    <property type="entry name" value="7tm_4"/>
    <property type="match status" value="1"/>
</dbReference>
<evidence type="ECO:0000256" key="4">
    <source>
        <dbReference type="ARBA" id="ARBA00022725"/>
    </source>
</evidence>
<keyword evidence="5 8" id="KW-1133">Transmembrane helix</keyword>
<dbReference type="PANTHER" id="PTHR26450:SF391">
    <property type="entry name" value="ODORANT RECEPTOR-RELATED"/>
    <property type="match status" value="1"/>
</dbReference>
<dbReference type="Gene3D" id="1.20.1070.10">
    <property type="entry name" value="Rhodopsin 7-helix transmembrane proteins"/>
    <property type="match status" value="1"/>
</dbReference>
<keyword evidence="2" id="KW-0716">Sensory transduction</keyword>
<evidence type="ECO:0008006" key="11">
    <source>
        <dbReference type="Google" id="ProtNLM"/>
    </source>
</evidence>
<dbReference type="InterPro" id="IPR050402">
    <property type="entry name" value="OR51/52/56-like"/>
</dbReference>
<dbReference type="GO" id="GO:0007186">
    <property type="term" value="P:G protein-coupled receptor signaling pathway"/>
    <property type="evidence" value="ECO:0007669"/>
    <property type="project" value="InterPro"/>
</dbReference>
<keyword evidence="3 8" id="KW-0812">Transmembrane</keyword>
<dbReference type="PANTHER" id="PTHR26450">
    <property type="entry name" value="OLFACTORY RECEPTOR 56B1-RELATED"/>
    <property type="match status" value="1"/>
</dbReference>
<name>A0A315VY09_GAMAF</name>
<reference evidence="9 10" key="1">
    <citation type="journal article" date="2018" name="G3 (Bethesda)">
        <title>A High-Quality Reference Genome for the Invasive Mosquitofish Gambusia affinis Using a Chicago Library.</title>
        <authorList>
            <person name="Hoffberg S.L."/>
            <person name="Troendle N.J."/>
            <person name="Glenn T.C."/>
            <person name="Mahmud O."/>
            <person name="Louha S."/>
            <person name="Chalopin D."/>
            <person name="Bennetzen J.L."/>
            <person name="Mauricio R."/>
        </authorList>
    </citation>
    <scope>NUCLEOTIDE SEQUENCE [LARGE SCALE GENOMIC DNA]</scope>
    <source>
        <strain evidence="9">NE01/NJP1002.9</strain>
        <tissue evidence="9">Muscle</tissue>
    </source>
</reference>
<evidence type="ECO:0000256" key="8">
    <source>
        <dbReference type="SAM" id="Phobius"/>
    </source>
</evidence>
<comment type="subcellular location">
    <subcellularLocation>
        <location evidence="1">Membrane</location>
        <topology evidence="1">Multi-pass membrane protein</topology>
    </subcellularLocation>
</comment>